<evidence type="ECO:0000313" key="2">
    <source>
        <dbReference type="Proteomes" id="UP000829401"/>
    </source>
</evidence>
<keyword evidence="1" id="KW-0614">Plasmid</keyword>
<dbReference type="Proteomes" id="UP000829401">
    <property type="component" value="Plasmid pDSM3922.1"/>
</dbReference>
<proteinExistence type="predicted"/>
<geneLocation type="plasmid" evidence="2">
    <name>pDSM3922.1</name>
</geneLocation>
<dbReference type="AlphaFoldDB" id="A0A9E6ZKD6"/>
<organism evidence="1 2">
    <name type="scientific">Alicyclobacillus acidoterrestris (strain ATCC 49025 / DSM 3922 / CIP 106132 / NCIMB 13137 / GD3B)</name>
    <dbReference type="NCBI Taxonomy" id="1356854"/>
    <lineage>
        <taxon>Bacteria</taxon>
        <taxon>Bacillati</taxon>
        <taxon>Bacillota</taxon>
        <taxon>Bacilli</taxon>
        <taxon>Bacillales</taxon>
        <taxon>Alicyclobacillaceae</taxon>
        <taxon>Alicyclobacillus</taxon>
    </lineage>
</organism>
<evidence type="ECO:0000313" key="1">
    <source>
        <dbReference type="EMBL" id="UNO51063.1"/>
    </source>
</evidence>
<reference evidence="2" key="1">
    <citation type="journal article" date="2022" name="G3 (Bethesda)">
        <title>Unveiling the complete genome sequence of Alicyclobacillus acidoterrestris DSM 3922T, a taint-producing strain.</title>
        <authorList>
            <person name="Leonardo I.C."/>
            <person name="Barreto Crespo M.T."/>
            <person name="Gaspar F.B."/>
        </authorList>
    </citation>
    <scope>NUCLEOTIDE SEQUENCE [LARGE SCALE GENOMIC DNA]</scope>
    <source>
        <strain evidence="2">DSM 3922</strain>
    </source>
</reference>
<dbReference type="EMBL" id="CP080468">
    <property type="protein sequence ID" value="UNO51063.1"/>
    <property type="molecule type" value="Genomic_DNA"/>
</dbReference>
<keyword evidence="2" id="KW-1185">Reference proteome</keyword>
<accession>A0A9E6ZKD6</accession>
<sequence>MMKRRLSAMLLEGRADKSDLAMFGEKDELSSSTFSIASCLGDVNDLESKWRTIADKDIPQGVVMLKEDEFKVEISKAMKRLAEETRRAAGLQEVDIIPLMSQPNTEPQLDLFNLPDFEESQETPKPLIAQQDEPMTVGELRKQMGFVVKAKKKMVSDDQILLFAL</sequence>
<name>A0A9E6ZKD6_ALIAG</name>
<dbReference type="KEGG" id="aaco:K1I37_21030"/>
<protein>
    <submittedName>
        <fullName evidence="1">Uncharacterized protein</fullName>
    </submittedName>
</protein>
<gene>
    <name evidence="1" type="ORF">K1I37_21030</name>
</gene>